<reference evidence="4" key="1">
    <citation type="submission" date="2017-10" db="EMBL/GenBank/DDBJ databases">
        <title>Transcriptome Assembly of Sugarcane Aphid Adults.</title>
        <authorList>
            <person name="Scully E.D."/>
            <person name="Palmer N.A."/>
            <person name="Geib S.M."/>
            <person name="Sarath G."/>
            <person name="Sattler S.E."/>
        </authorList>
    </citation>
    <scope>NUCLEOTIDE SEQUENCE</scope>
    <source>
        <tissue evidence="4">Whole body</tissue>
    </source>
</reference>
<dbReference type="PANTHER" id="PTHR10655:SF68">
    <property type="entry name" value="PALMITOYL-PROTEIN HYDROLASE"/>
    <property type="match status" value="1"/>
</dbReference>
<gene>
    <name evidence="4" type="primary">LYPLA1_0</name>
    <name evidence="5" type="synonym">LYPLA1_1</name>
</gene>
<proteinExistence type="inferred from homology"/>
<dbReference type="EC" id="3.1.2.22" evidence="2"/>
<feature type="domain" description="Phospholipase/carboxylesterase/thioesterase" evidence="3">
    <location>
        <begin position="4"/>
        <end position="215"/>
    </location>
</feature>
<evidence type="ECO:0000259" key="3">
    <source>
        <dbReference type="Pfam" id="PF02230"/>
    </source>
</evidence>
<sequence length="218" mass="24478">MSEDAFIVSPTRKHTATIIFLHGLGENGENWKQVLSKMVKPYVKVICLNAKKIPLTLNKGFPTAAWFDLASLDENKMEDEISIMRAVEKLHDIIDEEIASSKVSATKTMLAGFSQGGALAMYAALTYHKRLAAVLAMSSWPMLRHTMPEAAINNTNTPMLQCHGTEDPVIYHKWGKLMADTLSEMNPKHEFKSYEGLMHAVNDQELQDVKNFINKIFP</sequence>
<evidence type="ECO:0000256" key="2">
    <source>
        <dbReference type="ARBA" id="ARBA00012423"/>
    </source>
</evidence>
<dbReference type="Pfam" id="PF02230">
    <property type="entry name" value="Abhydrolase_2"/>
    <property type="match status" value="1"/>
</dbReference>
<dbReference type="AlphaFoldDB" id="A0A2H8TJR1"/>
<evidence type="ECO:0000313" key="4">
    <source>
        <dbReference type="EMBL" id="MBW14366.1"/>
    </source>
</evidence>
<organism evidence="4">
    <name type="scientific">Melanaphis sacchari</name>
    <dbReference type="NCBI Taxonomy" id="742174"/>
    <lineage>
        <taxon>Eukaryota</taxon>
        <taxon>Metazoa</taxon>
        <taxon>Ecdysozoa</taxon>
        <taxon>Arthropoda</taxon>
        <taxon>Hexapoda</taxon>
        <taxon>Insecta</taxon>
        <taxon>Pterygota</taxon>
        <taxon>Neoptera</taxon>
        <taxon>Paraneoptera</taxon>
        <taxon>Hemiptera</taxon>
        <taxon>Sternorrhyncha</taxon>
        <taxon>Aphidomorpha</taxon>
        <taxon>Aphidoidea</taxon>
        <taxon>Aphididae</taxon>
        <taxon>Aphidini</taxon>
        <taxon>Melanaphis</taxon>
    </lineage>
</organism>
<dbReference type="Gene3D" id="3.40.50.1820">
    <property type="entry name" value="alpha/beta hydrolase"/>
    <property type="match status" value="1"/>
</dbReference>
<dbReference type="InterPro" id="IPR029058">
    <property type="entry name" value="AB_hydrolase_fold"/>
</dbReference>
<evidence type="ECO:0000256" key="1">
    <source>
        <dbReference type="ARBA" id="ARBA00006499"/>
    </source>
</evidence>
<dbReference type="GO" id="GO:0005737">
    <property type="term" value="C:cytoplasm"/>
    <property type="evidence" value="ECO:0007669"/>
    <property type="project" value="TreeGrafter"/>
</dbReference>
<dbReference type="SUPFAM" id="SSF53474">
    <property type="entry name" value="alpha/beta-Hydrolases"/>
    <property type="match status" value="1"/>
</dbReference>
<dbReference type="EMBL" id="GFXV01003314">
    <property type="protein sequence ID" value="MBW15119.1"/>
    <property type="molecule type" value="Transcribed_RNA"/>
</dbReference>
<comment type="similarity">
    <text evidence="1">Belongs to the AB hydrolase superfamily. AB hydrolase 2 family.</text>
</comment>
<protein>
    <recommendedName>
        <fullName evidence="2">palmitoyl-protein hydrolase</fullName>
        <ecNumber evidence="2">3.1.2.22</ecNumber>
    </recommendedName>
</protein>
<dbReference type="GO" id="GO:0008474">
    <property type="term" value="F:palmitoyl-(protein) hydrolase activity"/>
    <property type="evidence" value="ECO:0007669"/>
    <property type="project" value="UniProtKB-EC"/>
</dbReference>
<dbReference type="GO" id="GO:0052689">
    <property type="term" value="F:carboxylic ester hydrolase activity"/>
    <property type="evidence" value="ECO:0007669"/>
    <property type="project" value="TreeGrafter"/>
</dbReference>
<evidence type="ECO:0000313" key="5">
    <source>
        <dbReference type="EMBL" id="MBW15119.1"/>
    </source>
</evidence>
<dbReference type="InterPro" id="IPR050565">
    <property type="entry name" value="LYPA1-2/EST-like"/>
</dbReference>
<dbReference type="InterPro" id="IPR003140">
    <property type="entry name" value="PLipase/COase/thioEstase"/>
</dbReference>
<accession>A0A2H8TJR1</accession>
<dbReference type="EMBL" id="GFXV01002561">
    <property type="protein sequence ID" value="MBW14366.1"/>
    <property type="molecule type" value="Transcribed_RNA"/>
</dbReference>
<name>A0A2H8TJR1_9HEMI</name>
<dbReference type="OrthoDB" id="2418081at2759"/>
<dbReference type="PANTHER" id="PTHR10655">
    <property type="entry name" value="LYSOPHOSPHOLIPASE-RELATED"/>
    <property type="match status" value="1"/>
</dbReference>